<dbReference type="InterPro" id="IPR021109">
    <property type="entry name" value="Peptidase_aspartic_dom_sf"/>
</dbReference>
<evidence type="ECO:0000256" key="1">
    <source>
        <dbReference type="SAM" id="MobiDB-lite"/>
    </source>
</evidence>
<protein>
    <submittedName>
        <fullName evidence="2">Eukaryotic aspartyl protease family protein</fullName>
    </submittedName>
</protein>
<dbReference type="SUPFAM" id="SSF50630">
    <property type="entry name" value="Acid proteases"/>
    <property type="match status" value="1"/>
</dbReference>
<dbReference type="CDD" id="cd00303">
    <property type="entry name" value="retropepsin_like"/>
    <property type="match status" value="1"/>
</dbReference>
<proteinExistence type="predicted"/>
<dbReference type="GO" id="GO:0008233">
    <property type="term" value="F:peptidase activity"/>
    <property type="evidence" value="ECO:0007669"/>
    <property type="project" value="UniProtKB-KW"/>
</dbReference>
<gene>
    <name evidence="2" type="ORF">Adt_04153</name>
</gene>
<dbReference type="Gene3D" id="2.40.70.10">
    <property type="entry name" value="Acid Proteases"/>
    <property type="match status" value="1"/>
</dbReference>
<evidence type="ECO:0000313" key="3">
    <source>
        <dbReference type="Proteomes" id="UP001604336"/>
    </source>
</evidence>
<dbReference type="Pfam" id="PF08284">
    <property type="entry name" value="RVP_2"/>
    <property type="match status" value="1"/>
</dbReference>
<keyword evidence="3" id="KW-1185">Reference proteome</keyword>
<dbReference type="PANTHER" id="PTHR15503:SF22">
    <property type="entry name" value="TRANSPOSON TY3-I GAG POLYPROTEIN"/>
    <property type="match status" value="1"/>
</dbReference>
<organism evidence="2 3">
    <name type="scientific">Abeliophyllum distichum</name>
    <dbReference type="NCBI Taxonomy" id="126358"/>
    <lineage>
        <taxon>Eukaryota</taxon>
        <taxon>Viridiplantae</taxon>
        <taxon>Streptophyta</taxon>
        <taxon>Embryophyta</taxon>
        <taxon>Tracheophyta</taxon>
        <taxon>Spermatophyta</taxon>
        <taxon>Magnoliopsida</taxon>
        <taxon>eudicotyledons</taxon>
        <taxon>Gunneridae</taxon>
        <taxon>Pentapetalae</taxon>
        <taxon>asterids</taxon>
        <taxon>lamiids</taxon>
        <taxon>Lamiales</taxon>
        <taxon>Oleaceae</taxon>
        <taxon>Forsythieae</taxon>
        <taxon>Abeliophyllum</taxon>
    </lineage>
</organism>
<evidence type="ECO:0000313" key="2">
    <source>
        <dbReference type="EMBL" id="KAL2543175.1"/>
    </source>
</evidence>
<dbReference type="GO" id="GO:0006508">
    <property type="term" value="P:proteolysis"/>
    <property type="evidence" value="ECO:0007669"/>
    <property type="project" value="UniProtKB-KW"/>
</dbReference>
<comment type="caution">
    <text evidence="2">The sequence shown here is derived from an EMBL/GenBank/DDBJ whole genome shotgun (WGS) entry which is preliminary data.</text>
</comment>
<sequence length="236" mass="25978">MLEGNFVNGLKREIRAEVKLMRPVGLDQIMDVAQRVEDRNSMLNLPQRAPGPTRYKSYSSGPTYSTVQPLNKELQVLLINDDIEEVSEEEGDERREVGSSVELSINSVVGLTEPRTMKLVGHIAQKEVVVLIDSGATHNFISAEIVQQLGLTRIDTAGYGVLMGTGLTVKGEGMCKEVVLRLQNFELVEDFLPLELGSSDVILGMQWLGKLGSMQVDWGRLTMKFMAVGGTVTLRG</sequence>
<dbReference type="InterPro" id="IPR032567">
    <property type="entry name" value="RTL1-rel"/>
</dbReference>
<accession>A0ABD1W104</accession>
<keyword evidence="2" id="KW-0378">Hydrolase</keyword>
<keyword evidence="2" id="KW-0645">Protease</keyword>
<name>A0ABD1W104_9LAMI</name>
<dbReference type="Proteomes" id="UP001604336">
    <property type="component" value="Unassembled WGS sequence"/>
</dbReference>
<dbReference type="AlphaFoldDB" id="A0ABD1W104"/>
<reference evidence="3" key="1">
    <citation type="submission" date="2024-07" db="EMBL/GenBank/DDBJ databases">
        <title>Two chromosome-level genome assemblies of Korean endemic species Abeliophyllum distichum and Forsythia ovata (Oleaceae).</title>
        <authorList>
            <person name="Jang H."/>
        </authorList>
    </citation>
    <scope>NUCLEOTIDE SEQUENCE [LARGE SCALE GENOMIC DNA]</scope>
</reference>
<feature type="region of interest" description="Disordered" evidence="1">
    <location>
        <begin position="44"/>
        <end position="64"/>
    </location>
</feature>
<dbReference type="EMBL" id="JBFOLK010000001">
    <property type="protein sequence ID" value="KAL2543175.1"/>
    <property type="molecule type" value="Genomic_DNA"/>
</dbReference>
<dbReference type="PANTHER" id="PTHR15503">
    <property type="entry name" value="LDOC1 RELATED"/>
    <property type="match status" value="1"/>
</dbReference>